<keyword evidence="3 6" id="KW-0067">ATP-binding</keyword>
<proteinExistence type="inferred from homology"/>
<dbReference type="Pfam" id="PF10609">
    <property type="entry name" value="ParA"/>
    <property type="match status" value="1"/>
</dbReference>
<accession>A0A1Y0EDW3</accession>
<dbReference type="InterPro" id="IPR019591">
    <property type="entry name" value="Mrp/NBP35_ATP-bd"/>
</dbReference>
<dbReference type="HAMAP" id="MF_02040">
    <property type="entry name" value="Mrp_NBP35"/>
    <property type="match status" value="1"/>
</dbReference>
<sequence>MTGIETPRAPRLIAISSGKGGVGKSTVTANVAVALAEMGLSVGVVDADIYGPSIPRMLGAATTPPAMSPDQKVIPAEAQGIKIISMAMLSDDDSPAILRGPMVTKYLQMFVRQVDWGQLDILLLDLPPGTGDIQLTLAQAFPLSGAVVVSTPQDVSLKIARRGLRMLEQVNVPILGVIENMSGFTCPSCGTVTHIFHQGGGEAIAQELGVPFLGKVPLDPNVVDCGDEGRPLVRAHPDSPAATAYRQIAATLAGSGGPAQGIATPFAWTLAEDSGKPAPANASPGGAADRLAALDHDATGLALRWCDGTEQHLSDRDLRLACQCAQCRDEVSGKRLLDPGTVALDLALTRVWSVGNYALGLAFSDGHASGIYPFAALRALRGTELEDV</sequence>
<dbReference type="PANTHER" id="PTHR42961">
    <property type="entry name" value="IRON-SULFUR PROTEIN NUBPL"/>
    <property type="match status" value="1"/>
</dbReference>
<dbReference type="RefSeq" id="WP_087208821.1">
    <property type="nucleotide sequence ID" value="NZ_CP021431.1"/>
</dbReference>
<comment type="function">
    <text evidence="6">Binds and transfers iron-sulfur (Fe-S) clusters to target apoproteins. Can hydrolyze ATP.</text>
</comment>
<evidence type="ECO:0000313" key="8">
    <source>
        <dbReference type="EMBL" id="ARU01787.1"/>
    </source>
</evidence>
<gene>
    <name evidence="8" type="primary">apbC</name>
    <name evidence="8" type="ORF">LOKVESSMR4R_02484</name>
</gene>
<dbReference type="InterPro" id="IPR027417">
    <property type="entry name" value="P-loop_NTPase"/>
</dbReference>
<dbReference type="GO" id="GO:0016887">
    <property type="term" value="F:ATP hydrolysis activity"/>
    <property type="evidence" value="ECO:0007669"/>
    <property type="project" value="UniProtKB-UniRule"/>
</dbReference>
<dbReference type="Pfam" id="PF06155">
    <property type="entry name" value="GBBH-like_N"/>
    <property type="match status" value="1"/>
</dbReference>
<evidence type="ECO:0000313" key="9">
    <source>
        <dbReference type="Proteomes" id="UP000195273"/>
    </source>
</evidence>
<dbReference type="InterPro" id="IPR033756">
    <property type="entry name" value="YlxH/NBP35"/>
</dbReference>
<dbReference type="OrthoDB" id="9809679at2"/>
<dbReference type="SUPFAM" id="SSF52540">
    <property type="entry name" value="P-loop containing nucleoside triphosphate hydrolases"/>
    <property type="match status" value="1"/>
</dbReference>
<keyword evidence="4 6" id="KW-0408">Iron</keyword>
<protein>
    <recommendedName>
        <fullName evidence="6">Iron-sulfur cluster carrier protein</fullName>
    </recommendedName>
</protein>
<feature type="domain" description="Gamma-butyrobetaine hydroxylase-like N-terminal" evidence="7">
    <location>
        <begin position="294"/>
        <end position="378"/>
    </location>
</feature>
<keyword evidence="1 6" id="KW-0479">Metal-binding</keyword>
<dbReference type="AlphaFoldDB" id="A0A1Y0EDW3"/>
<dbReference type="GO" id="GO:0051539">
    <property type="term" value="F:4 iron, 4 sulfur cluster binding"/>
    <property type="evidence" value="ECO:0007669"/>
    <property type="project" value="TreeGrafter"/>
</dbReference>
<evidence type="ECO:0000256" key="4">
    <source>
        <dbReference type="ARBA" id="ARBA00023004"/>
    </source>
</evidence>
<dbReference type="GO" id="GO:0046872">
    <property type="term" value="F:metal ion binding"/>
    <property type="evidence" value="ECO:0007669"/>
    <property type="project" value="UniProtKB-KW"/>
</dbReference>
<name>A0A1Y0EDW3_9RHOB</name>
<keyword evidence="6" id="KW-0378">Hydrolase</keyword>
<keyword evidence="9" id="KW-1185">Reference proteome</keyword>
<dbReference type="KEGG" id="lvs:LOKVESSMR4R_02484"/>
<dbReference type="FunFam" id="3.40.50.300:FF:001119">
    <property type="entry name" value="Iron-sulfur cluster carrier protein"/>
    <property type="match status" value="1"/>
</dbReference>
<dbReference type="InterPro" id="IPR044304">
    <property type="entry name" value="NUBPL-like"/>
</dbReference>
<feature type="binding site" evidence="6">
    <location>
        <begin position="18"/>
        <end position="25"/>
    </location>
    <ligand>
        <name>ATP</name>
        <dbReference type="ChEBI" id="CHEBI:30616"/>
    </ligand>
</feature>
<evidence type="ECO:0000256" key="1">
    <source>
        <dbReference type="ARBA" id="ARBA00022723"/>
    </source>
</evidence>
<reference evidence="8 9" key="1">
    <citation type="submission" date="2017-05" db="EMBL/GenBank/DDBJ databases">
        <title>Genome Sequence of Loktanella vestfoldensis Strain SMR4r Isolated from a Culture of the Diatom Skeletonema marinoi.</title>
        <authorList>
            <person name="Topel M."/>
            <person name="Pinder M.I.M."/>
            <person name="Johansson O.N."/>
            <person name="Kourtchenko O."/>
            <person name="Godhe A."/>
            <person name="Clarke A.K."/>
        </authorList>
    </citation>
    <scope>NUCLEOTIDE SEQUENCE [LARGE SCALE GENOMIC DNA]</scope>
    <source>
        <strain evidence="8 9">SMR4r</strain>
    </source>
</reference>
<comment type="similarity">
    <text evidence="6">Belongs to the Mrp/NBP35 ATP-binding proteins family.</text>
</comment>
<dbReference type="PANTHER" id="PTHR42961:SF2">
    <property type="entry name" value="IRON-SULFUR PROTEIN NUBPL"/>
    <property type="match status" value="1"/>
</dbReference>
<dbReference type="GO" id="GO:0016226">
    <property type="term" value="P:iron-sulfur cluster assembly"/>
    <property type="evidence" value="ECO:0007669"/>
    <property type="project" value="InterPro"/>
</dbReference>
<keyword evidence="2 6" id="KW-0547">Nucleotide-binding</keyword>
<dbReference type="InterPro" id="IPR038492">
    <property type="entry name" value="GBBH-like_N_sf"/>
</dbReference>
<organism evidence="8 9">
    <name type="scientific">Yoonia vestfoldensis</name>
    <dbReference type="NCBI Taxonomy" id="245188"/>
    <lineage>
        <taxon>Bacteria</taxon>
        <taxon>Pseudomonadati</taxon>
        <taxon>Pseudomonadota</taxon>
        <taxon>Alphaproteobacteria</taxon>
        <taxon>Rhodobacterales</taxon>
        <taxon>Paracoccaceae</taxon>
        <taxon>Yoonia</taxon>
    </lineage>
</organism>
<dbReference type="GO" id="GO:0005524">
    <property type="term" value="F:ATP binding"/>
    <property type="evidence" value="ECO:0007669"/>
    <property type="project" value="UniProtKB-UniRule"/>
</dbReference>
<keyword evidence="5 6" id="KW-0411">Iron-sulfur</keyword>
<comment type="subunit">
    <text evidence="6">Homodimer.</text>
</comment>
<evidence type="ECO:0000259" key="7">
    <source>
        <dbReference type="Pfam" id="PF06155"/>
    </source>
</evidence>
<dbReference type="GO" id="GO:0140663">
    <property type="term" value="F:ATP-dependent FeS chaperone activity"/>
    <property type="evidence" value="ECO:0007669"/>
    <property type="project" value="InterPro"/>
</dbReference>
<evidence type="ECO:0000256" key="2">
    <source>
        <dbReference type="ARBA" id="ARBA00022741"/>
    </source>
</evidence>
<evidence type="ECO:0000256" key="3">
    <source>
        <dbReference type="ARBA" id="ARBA00022840"/>
    </source>
</evidence>
<evidence type="ECO:0000256" key="5">
    <source>
        <dbReference type="ARBA" id="ARBA00023014"/>
    </source>
</evidence>
<dbReference type="CDD" id="cd02037">
    <property type="entry name" value="Mrp_NBP35"/>
    <property type="match status" value="1"/>
</dbReference>
<dbReference type="Proteomes" id="UP000195273">
    <property type="component" value="Chromosome"/>
</dbReference>
<dbReference type="Gene3D" id="3.30.2020.30">
    <property type="match status" value="1"/>
</dbReference>
<dbReference type="InterPro" id="IPR010376">
    <property type="entry name" value="GBBH-like_N"/>
</dbReference>
<dbReference type="EMBL" id="CP021431">
    <property type="protein sequence ID" value="ARU01787.1"/>
    <property type="molecule type" value="Genomic_DNA"/>
</dbReference>
<evidence type="ECO:0000256" key="6">
    <source>
        <dbReference type="HAMAP-Rule" id="MF_02040"/>
    </source>
</evidence>
<dbReference type="Gene3D" id="3.40.50.300">
    <property type="entry name" value="P-loop containing nucleotide triphosphate hydrolases"/>
    <property type="match status" value="1"/>
</dbReference>